<sequence>MIKGVVFDFDGVIVDSEYISYECYRDFLKNYNISFLKEDYIEHCPGKTLLTTMNFFQKHYNLEYDIDKACAFFRQREQYYVDKDGVSLKAGVKELMNYLKNEGIYICLATSSVKKRAITILDEHQLTGYFDDFVFGDEVARSKPFPDIFLTACKKIGINPDEALVIEDSEAGIEAAYNAKISVICIPDMKEPDHEHCLLTTKIYPDLFYVKDYIEQSNSC</sequence>
<dbReference type="Gene3D" id="3.40.50.1000">
    <property type="entry name" value="HAD superfamily/HAD-like"/>
    <property type="match status" value="1"/>
</dbReference>
<dbReference type="InterPro" id="IPR036412">
    <property type="entry name" value="HAD-like_sf"/>
</dbReference>
<reference evidence="1" key="1">
    <citation type="journal article" date="2021" name="PeerJ">
        <title>Extensive microbial diversity within the chicken gut microbiome revealed by metagenomics and culture.</title>
        <authorList>
            <person name="Gilroy R."/>
            <person name="Ravi A."/>
            <person name="Getino M."/>
            <person name="Pursley I."/>
            <person name="Horton D.L."/>
            <person name="Alikhan N.F."/>
            <person name="Baker D."/>
            <person name="Gharbi K."/>
            <person name="Hall N."/>
            <person name="Watson M."/>
            <person name="Adriaenssens E.M."/>
            <person name="Foster-Nyarko E."/>
            <person name="Jarju S."/>
            <person name="Secka A."/>
            <person name="Antonio M."/>
            <person name="Oren A."/>
            <person name="Chaudhuri R.R."/>
            <person name="La Ragione R."/>
            <person name="Hildebrand F."/>
            <person name="Pallen M.J."/>
        </authorList>
    </citation>
    <scope>NUCLEOTIDE SEQUENCE</scope>
    <source>
        <strain evidence="1">ChiGjej1B1-14440</strain>
    </source>
</reference>
<dbReference type="PANTHER" id="PTHR18901">
    <property type="entry name" value="2-DEOXYGLUCOSE-6-PHOSPHATE PHOSPHATASE 2"/>
    <property type="match status" value="1"/>
</dbReference>
<comment type="caution">
    <text evidence="1">The sequence shown here is derived from an EMBL/GenBank/DDBJ whole genome shotgun (WGS) entry which is preliminary data.</text>
</comment>
<dbReference type="InterPro" id="IPR006439">
    <property type="entry name" value="HAD-SF_hydro_IA"/>
</dbReference>
<dbReference type="SUPFAM" id="SSF56784">
    <property type="entry name" value="HAD-like"/>
    <property type="match status" value="1"/>
</dbReference>
<dbReference type="CDD" id="cd07505">
    <property type="entry name" value="HAD_BPGM-like"/>
    <property type="match status" value="1"/>
</dbReference>
<reference evidence="1" key="2">
    <citation type="submission" date="2021-04" db="EMBL/GenBank/DDBJ databases">
        <authorList>
            <person name="Gilroy R."/>
        </authorList>
    </citation>
    <scope>NUCLEOTIDE SEQUENCE</scope>
    <source>
        <strain evidence="1">ChiGjej1B1-14440</strain>
    </source>
</reference>
<dbReference type="Gene3D" id="1.10.150.240">
    <property type="entry name" value="Putative phosphatase, domain 2"/>
    <property type="match status" value="1"/>
</dbReference>
<name>A0A9D1XQW9_9FIRM</name>
<dbReference type="EMBL" id="DXET01000227">
    <property type="protein sequence ID" value="HIX82355.1"/>
    <property type="molecule type" value="Genomic_DNA"/>
</dbReference>
<dbReference type="NCBIfam" id="TIGR01549">
    <property type="entry name" value="HAD-SF-IA-v1"/>
    <property type="match status" value="1"/>
</dbReference>
<dbReference type="PANTHER" id="PTHR18901:SF38">
    <property type="entry name" value="PSEUDOURIDINE-5'-PHOSPHATASE"/>
    <property type="match status" value="1"/>
</dbReference>
<dbReference type="SFLD" id="SFLDS00003">
    <property type="entry name" value="Haloacid_Dehalogenase"/>
    <property type="match status" value="1"/>
</dbReference>
<evidence type="ECO:0000313" key="2">
    <source>
        <dbReference type="Proteomes" id="UP000886724"/>
    </source>
</evidence>
<dbReference type="Pfam" id="PF13419">
    <property type="entry name" value="HAD_2"/>
    <property type="match status" value="1"/>
</dbReference>
<evidence type="ECO:0000313" key="1">
    <source>
        <dbReference type="EMBL" id="HIX82355.1"/>
    </source>
</evidence>
<dbReference type="InterPro" id="IPR023198">
    <property type="entry name" value="PGP-like_dom2"/>
</dbReference>
<dbReference type="AlphaFoldDB" id="A0A9D1XQW9"/>
<dbReference type="SFLD" id="SFLDG01129">
    <property type="entry name" value="C1.5:_HAD__Beta-PGM__Phosphata"/>
    <property type="match status" value="1"/>
</dbReference>
<dbReference type="InterPro" id="IPR041492">
    <property type="entry name" value="HAD_2"/>
</dbReference>
<organism evidence="1 2">
    <name type="scientific">Candidatus Erysipelatoclostridium merdavium</name>
    <dbReference type="NCBI Taxonomy" id="2838566"/>
    <lineage>
        <taxon>Bacteria</taxon>
        <taxon>Bacillati</taxon>
        <taxon>Bacillota</taxon>
        <taxon>Erysipelotrichia</taxon>
        <taxon>Erysipelotrichales</taxon>
        <taxon>Erysipelotrichales incertae sedis</taxon>
    </lineage>
</organism>
<dbReference type="InterPro" id="IPR023214">
    <property type="entry name" value="HAD_sf"/>
</dbReference>
<dbReference type="NCBIfam" id="TIGR01509">
    <property type="entry name" value="HAD-SF-IA-v3"/>
    <property type="match status" value="1"/>
</dbReference>
<protein>
    <submittedName>
        <fullName evidence="1">HAD family phosphatase</fullName>
    </submittedName>
</protein>
<dbReference type="Proteomes" id="UP000886724">
    <property type="component" value="Unassembled WGS sequence"/>
</dbReference>
<gene>
    <name evidence="1" type="ORF">H9980_10365</name>
</gene>
<dbReference type="PRINTS" id="PR00413">
    <property type="entry name" value="HADHALOGNASE"/>
</dbReference>
<proteinExistence type="predicted"/>
<accession>A0A9D1XQW9</accession>
<dbReference type="SFLD" id="SFLDG01135">
    <property type="entry name" value="C1.5.6:_HAD__Beta-PGM__Phospha"/>
    <property type="match status" value="1"/>
</dbReference>